<reference evidence="1" key="1">
    <citation type="journal article" date="2014" name="Genome Announc.">
        <title>Draft Genome Sequences of Three Alkaliphilic Bacillus Strains, Bacillus wakoensis JCM 9140T, Bacillus akibai JCM 9157T, and Bacillus hemicellulosilyticus JCM 9152T.</title>
        <authorList>
            <person name="Yuki M."/>
            <person name="Oshima K."/>
            <person name="Suda W."/>
            <person name="Oshida Y."/>
            <person name="Kitamura K."/>
            <person name="Iida T."/>
            <person name="Hattori M."/>
            <person name="Ohkuma M."/>
        </authorList>
    </citation>
    <scope>NUCLEOTIDE SEQUENCE [LARGE SCALE GENOMIC DNA]</scope>
    <source>
        <strain evidence="1">JCM 9152</strain>
    </source>
</reference>
<evidence type="ECO:0000313" key="2">
    <source>
        <dbReference type="Proteomes" id="UP000018895"/>
    </source>
</evidence>
<organism evidence="1 2">
    <name type="scientific">Halalkalibacter hemicellulosilyticusJCM 9152</name>
    <dbReference type="NCBI Taxonomy" id="1236971"/>
    <lineage>
        <taxon>Bacteria</taxon>
        <taxon>Bacillati</taxon>
        <taxon>Bacillota</taxon>
        <taxon>Bacilli</taxon>
        <taxon>Bacillales</taxon>
        <taxon>Bacillaceae</taxon>
        <taxon>Halalkalibacter</taxon>
    </lineage>
</organism>
<protein>
    <submittedName>
        <fullName evidence="1">Uncharacterized protein</fullName>
    </submittedName>
</protein>
<dbReference type="Proteomes" id="UP000018895">
    <property type="component" value="Unassembled WGS sequence"/>
</dbReference>
<sequence length="69" mass="7830">MKVKSKRKSMSSNFFGPFKQCLNRFLCNNLNLSEAVANQMKATEKVDLYFFSGLKSPAIIKGESLENSY</sequence>
<dbReference type="EMBL" id="BAUU01000013">
    <property type="protein sequence ID" value="GAE30758.1"/>
    <property type="molecule type" value="Genomic_DNA"/>
</dbReference>
<dbReference type="AlphaFoldDB" id="W4QGH2"/>
<accession>W4QGH2</accession>
<dbReference type="STRING" id="1236971.JCM9152_2174"/>
<evidence type="ECO:0000313" key="1">
    <source>
        <dbReference type="EMBL" id="GAE30758.1"/>
    </source>
</evidence>
<comment type="caution">
    <text evidence="1">The sequence shown here is derived from an EMBL/GenBank/DDBJ whole genome shotgun (WGS) entry which is preliminary data.</text>
</comment>
<keyword evidence="2" id="KW-1185">Reference proteome</keyword>
<proteinExistence type="predicted"/>
<name>W4QGH2_9BACI</name>
<gene>
    <name evidence="1" type="ORF">JCM9152_2174</name>
</gene>